<dbReference type="EMBL" id="BMIH01000001">
    <property type="protein sequence ID" value="GGB21662.1"/>
    <property type="molecule type" value="Genomic_DNA"/>
</dbReference>
<reference evidence="1" key="2">
    <citation type="submission" date="2020-09" db="EMBL/GenBank/DDBJ databases">
        <authorList>
            <person name="Sun Q."/>
            <person name="Zhou Y."/>
        </authorList>
    </citation>
    <scope>NUCLEOTIDE SEQUENCE</scope>
    <source>
        <strain evidence="1">CGMCC 1.15330</strain>
    </source>
</reference>
<evidence type="ECO:0000313" key="1">
    <source>
        <dbReference type="EMBL" id="GGB21662.1"/>
    </source>
</evidence>
<keyword evidence="2" id="KW-1185">Reference proteome</keyword>
<protein>
    <submittedName>
        <fullName evidence="1">Uncharacterized protein</fullName>
    </submittedName>
</protein>
<comment type="caution">
    <text evidence="1">The sequence shown here is derived from an EMBL/GenBank/DDBJ whole genome shotgun (WGS) entry which is preliminary data.</text>
</comment>
<gene>
    <name evidence="1" type="ORF">GCM10011380_09060</name>
</gene>
<dbReference type="Proteomes" id="UP000623067">
    <property type="component" value="Unassembled WGS sequence"/>
</dbReference>
<sequence length="88" mass="9674">MAAVETCEQSRSMRQFLVRLDCGEIAATADHLERDLSAACSSAMRAIFAVLSDGPKEEFGKTIVTATVYDRHKSEARRVSVTVEISDH</sequence>
<proteinExistence type="predicted"/>
<organism evidence="1 2">
    <name type="scientific">Sphingomonas metalli</name>
    <dbReference type="NCBI Taxonomy" id="1779358"/>
    <lineage>
        <taxon>Bacteria</taxon>
        <taxon>Pseudomonadati</taxon>
        <taxon>Pseudomonadota</taxon>
        <taxon>Alphaproteobacteria</taxon>
        <taxon>Sphingomonadales</taxon>
        <taxon>Sphingomonadaceae</taxon>
        <taxon>Sphingomonas</taxon>
    </lineage>
</organism>
<evidence type="ECO:0000313" key="2">
    <source>
        <dbReference type="Proteomes" id="UP000623067"/>
    </source>
</evidence>
<name>A0A916WR05_9SPHN</name>
<dbReference type="AlphaFoldDB" id="A0A916WR05"/>
<accession>A0A916WR05</accession>
<reference evidence="1" key="1">
    <citation type="journal article" date="2014" name="Int. J. Syst. Evol. Microbiol.">
        <title>Complete genome sequence of Corynebacterium casei LMG S-19264T (=DSM 44701T), isolated from a smear-ripened cheese.</title>
        <authorList>
            <consortium name="US DOE Joint Genome Institute (JGI-PGF)"/>
            <person name="Walter F."/>
            <person name="Albersmeier A."/>
            <person name="Kalinowski J."/>
            <person name="Ruckert C."/>
        </authorList>
    </citation>
    <scope>NUCLEOTIDE SEQUENCE</scope>
    <source>
        <strain evidence="1">CGMCC 1.15330</strain>
    </source>
</reference>